<keyword evidence="1 2" id="KW-0238">DNA-binding</keyword>
<keyword evidence="5" id="KW-1185">Reference proteome</keyword>
<gene>
    <name evidence="4" type="ORF">SAMN05421743_102235</name>
</gene>
<dbReference type="Pfam" id="PF16295">
    <property type="entry name" value="TetR_C_10"/>
    <property type="match status" value="1"/>
</dbReference>
<dbReference type="InterPro" id="IPR009057">
    <property type="entry name" value="Homeodomain-like_sf"/>
</dbReference>
<dbReference type="GO" id="GO:0000976">
    <property type="term" value="F:transcription cis-regulatory region binding"/>
    <property type="evidence" value="ECO:0007669"/>
    <property type="project" value="TreeGrafter"/>
</dbReference>
<dbReference type="Gene3D" id="1.10.357.10">
    <property type="entry name" value="Tetracycline Repressor, domain 2"/>
    <property type="match status" value="1"/>
</dbReference>
<dbReference type="PROSITE" id="PS50977">
    <property type="entry name" value="HTH_TETR_2"/>
    <property type="match status" value="1"/>
</dbReference>
<dbReference type="OrthoDB" id="6430772at2"/>
<proteinExistence type="predicted"/>
<dbReference type="InterPro" id="IPR023772">
    <property type="entry name" value="DNA-bd_HTH_TetR-type_CS"/>
</dbReference>
<dbReference type="Pfam" id="PF00440">
    <property type="entry name" value="TetR_N"/>
    <property type="match status" value="1"/>
</dbReference>
<dbReference type="PRINTS" id="PR00455">
    <property type="entry name" value="HTHTETR"/>
</dbReference>
<dbReference type="PROSITE" id="PS01081">
    <property type="entry name" value="HTH_TETR_1"/>
    <property type="match status" value="1"/>
</dbReference>
<dbReference type="AlphaFoldDB" id="A0A1H3XUF7"/>
<evidence type="ECO:0000313" key="4">
    <source>
        <dbReference type="EMBL" id="SEA02168.1"/>
    </source>
</evidence>
<protein>
    <submittedName>
        <fullName evidence="4">DNA-binding transcriptional regulator, AcrR family</fullName>
    </submittedName>
</protein>
<dbReference type="PANTHER" id="PTHR30055">
    <property type="entry name" value="HTH-TYPE TRANSCRIPTIONAL REGULATOR RUTR"/>
    <property type="match status" value="1"/>
</dbReference>
<dbReference type="InterPro" id="IPR036271">
    <property type="entry name" value="Tet_transcr_reg_TetR-rel_C_sf"/>
</dbReference>
<sequence>MPVATSKRDNILNSALKLFAERGFDATTVPMIANDALVGAGTIYRYFENKEVLVNTLFQYYIHTFIETLNKDFPCDRSIKEQFHHLFQGMVRFSNQHEHALYFIKTHSAAHFLTDTSQEYFEQLLAILQTFFDRGKEESVIRNLPSTALIAIIFGAFQELHQLIRKGELEQTNDLLKGVEESCWDAVRLHG</sequence>
<evidence type="ECO:0000313" key="5">
    <source>
        <dbReference type="Proteomes" id="UP000198584"/>
    </source>
</evidence>
<feature type="DNA-binding region" description="H-T-H motif" evidence="2">
    <location>
        <begin position="28"/>
        <end position="47"/>
    </location>
</feature>
<accession>A0A1H3XUF7</accession>
<dbReference type="InterPro" id="IPR032551">
    <property type="entry name" value="BscR_C"/>
</dbReference>
<dbReference type="SUPFAM" id="SSF46689">
    <property type="entry name" value="Homeodomain-like"/>
    <property type="match status" value="1"/>
</dbReference>
<evidence type="ECO:0000256" key="2">
    <source>
        <dbReference type="PROSITE-ProRule" id="PRU00335"/>
    </source>
</evidence>
<dbReference type="Proteomes" id="UP000198584">
    <property type="component" value="Unassembled WGS sequence"/>
</dbReference>
<dbReference type="GO" id="GO:0003700">
    <property type="term" value="F:DNA-binding transcription factor activity"/>
    <property type="evidence" value="ECO:0007669"/>
    <property type="project" value="TreeGrafter"/>
</dbReference>
<evidence type="ECO:0000259" key="3">
    <source>
        <dbReference type="PROSITE" id="PS50977"/>
    </source>
</evidence>
<dbReference type="EMBL" id="FNQR01000002">
    <property type="protein sequence ID" value="SEA02168.1"/>
    <property type="molecule type" value="Genomic_DNA"/>
</dbReference>
<name>A0A1H3XUF7_9BACI</name>
<dbReference type="RefSeq" id="WP_093042406.1">
    <property type="nucleotide sequence ID" value="NZ_FNQR01000002.1"/>
</dbReference>
<evidence type="ECO:0000256" key="1">
    <source>
        <dbReference type="ARBA" id="ARBA00023125"/>
    </source>
</evidence>
<dbReference type="InterPro" id="IPR050109">
    <property type="entry name" value="HTH-type_TetR-like_transc_reg"/>
</dbReference>
<dbReference type="PANTHER" id="PTHR30055:SF207">
    <property type="entry name" value="HTH-TYPE TRANSCRIPTIONAL REPRESSOR FATR"/>
    <property type="match status" value="1"/>
</dbReference>
<feature type="domain" description="HTH tetR-type" evidence="3">
    <location>
        <begin position="5"/>
        <end position="65"/>
    </location>
</feature>
<reference evidence="5" key="1">
    <citation type="submission" date="2016-10" db="EMBL/GenBank/DDBJ databases">
        <authorList>
            <person name="Varghese N."/>
            <person name="Submissions S."/>
        </authorList>
    </citation>
    <scope>NUCLEOTIDE SEQUENCE [LARGE SCALE GENOMIC DNA]</scope>
    <source>
        <strain evidence="5">CCM7597</strain>
    </source>
</reference>
<organism evidence="4 5">
    <name type="scientific">Thalassobacillus cyri</name>
    <dbReference type="NCBI Taxonomy" id="571932"/>
    <lineage>
        <taxon>Bacteria</taxon>
        <taxon>Bacillati</taxon>
        <taxon>Bacillota</taxon>
        <taxon>Bacilli</taxon>
        <taxon>Bacillales</taxon>
        <taxon>Bacillaceae</taxon>
        <taxon>Thalassobacillus</taxon>
    </lineage>
</organism>
<dbReference type="InterPro" id="IPR001647">
    <property type="entry name" value="HTH_TetR"/>
</dbReference>
<dbReference type="STRING" id="571932.SAMN05421743_102235"/>
<dbReference type="SUPFAM" id="SSF48498">
    <property type="entry name" value="Tetracyclin repressor-like, C-terminal domain"/>
    <property type="match status" value="1"/>
</dbReference>